<dbReference type="FunCoup" id="A0A409WWL4">
    <property type="interactions" value="70"/>
</dbReference>
<evidence type="ECO:0000313" key="8">
    <source>
        <dbReference type="EMBL" id="PPQ82924.1"/>
    </source>
</evidence>
<keyword evidence="9" id="KW-1185">Reference proteome</keyword>
<feature type="transmembrane region" description="Helical" evidence="7">
    <location>
        <begin position="195"/>
        <end position="215"/>
    </location>
</feature>
<proteinExistence type="inferred from homology"/>
<name>A0A409WWL4_PSICY</name>
<feature type="region of interest" description="Disordered" evidence="6">
    <location>
        <begin position="74"/>
        <end position="118"/>
    </location>
</feature>
<feature type="transmembrane region" description="Helical" evidence="7">
    <location>
        <begin position="151"/>
        <end position="175"/>
    </location>
</feature>
<comment type="subcellular location">
    <subcellularLocation>
        <location evidence="1">Membrane</location>
        <topology evidence="1">Multi-pass membrane protein</topology>
    </subcellularLocation>
</comment>
<dbReference type="PANTHER" id="PTHR13180">
    <property type="entry name" value="SMALL MEMBRANE PROTEIN-RELATED"/>
    <property type="match status" value="1"/>
</dbReference>
<dbReference type="AlphaFoldDB" id="A0A409WWL4"/>
<feature type="transmembrane region" description="Helical" evidence="7">
    <location>
        <begin position="274"/>
        <end position="293"/>
    </location>
</feature>
<dbReference type="Proteomes" id="UP000283269">
    <property type="component" value="Unassembled WGS sequence"/>
</dbReference>
<evidence type="ECO:0000256" key="3">
    <source>
        <dbReference type="ARBA" id="ARBA00022692"/>
    </source>
</evidence>
<accession>A0A409WWL4</accession>
<feature type="transmembrane region" description="Helical" evidence="7">
    <location>
        <begin position="236"/>
        <end position="262"/>
    </location>
</feature>
<keyword evidence="4 7" id="KW-1133">Transmembrane helix</keyword>
<dbReference type="InterPro" id="IPR007919">
    <property type="entry name" value="UPF0220"/>
</dbReference>
<evidence type="ECO:0000256" key="6">
    <source>
        <dbReference type="SAM" id="MobiDB-lite"/>
    </source>
</evidence>
<evidence type="ECO:0000256" key="4">
    <source>
        <dbReference type="ARBA" id="ARBA00022989"/>
    </source>
</evidence>
<dbReference type="InParanoid" id="A0A409WWL4"/>
<evidence type="ECO:0000256" key="2">
    <source>
        <dbReference type="ARBA" id="ARBA00005335"/>
    </source>
</evidence>
<protein>
    <submittedName>
        <fullName evidence="8">Uncharacterized protein</fullName>
    </submittedName>
</protein>
<organism evidence="8 9">
    <name type="scientific">Psilocybe cyanescens</name>
    <dbReference type="NCBI Taxonomy" id="93625"/>
    <lineage>
        <taxon>Eukaryota</taxon>
        <taxon>Fungi</taxon>
        <taxon>Dikarya</taxon>
        <taxon>Basidiomycota</taxon>
        <taxon>Agaricomycotina</taxon>
        <taxon>Agaricomycetes</taxon>
        <taxon>Agaricomycetidae</taxon>
        <taxon>Agaricales</taxon>
        <taxon>Agaricineae</taxon>
        <taxon>Strophariaceae</taxon>
        <taxon>Psilocybe</taxon>
    </lineage>
</organism>
<keyword evidence="5 7" id="KW-0472">Membrane</keyword>
<comment type="similarity">
    <text evidence="2">Belongs to the UPF0220 family.</text>
</comment>
<keyword evidence="3 7" id="KW-0812">Transmembrane</keyword>
<evidence type="ECO:0000256" key="5">
    <source>
        <dbReference type="ARBA" id="ARBA00023136"/>
    </source>
</evidence>
<evidence type="ECO:0000256" key="1">
    <source>
        <dbReference type="ARBA" id="ARBA00004141"/>
    </source>
</evidence>
<dbReference type="Pfam" id="PF05255">
    <property type="entry name" value="UPF0220"/>
    <property type="match status" value="1"/>
</dbReference>
<gene>
    <name evidence="8" type="ORF">CVT25_009530</name>
</gene>
<evidence type="ECO:0000256" key="7">
    <source>
        <dbReference type="SAM" id="Phobius"/>
    </source>
</evidence>
<dbReference type="STRING" id="93625.A0A409WWL4"/>
<dbReference type="EMBL" id="NHYD01003078">
    <property type="protein sequence ID" value="PPQ82924.1"/>
    <property type="molecule type" value="Genomic_DNA"/>
</dbReference>
<evidence type="ECO:0000313" key="9">
    <source>
        <dbReference type="Proteomes" id="UP000283269"/>
    </source>
</evidence>
<dbReference type="OrthoDB" id="268928at2759"/>
<dbReference type="GO" id="GO:0016020">
    <property type="term" value="C:membrane"/>
    <property type="evidence" value="ECO:0007669"/>
    <property type="project" value="UniProtKB-SubCell"/>
</dbReference>
<comment type="caution">
    <text evidence="8">The sequence shown here is derived from an EMBL/GenBank/DDBJ whole genome shotgun (WGS) entry which is preliminary data.</text>
</comment>
<reference evidence="8 9" key="1">
    <citation type="journal article" date="2018" name="Evol. Lett.">
        <title>Horizontal gene cluster transfer increased hallucinogenic mushroom diversity.</title>
        <authorList>
            <person name="Reynolds H.T."/>
            <person name="Vijayakumar V."/>
            <person name="Gluck-Thaler E."/>
            <person name="Korotkin H.B."/>
            <person name="Matheny P.B."/>
            <person name="Slot J.C."/>
        </authorList>
    </citation>
    <scope>NUCLEOTIDE SEQUENCE [LARGE SCALE GENOMIC DNA]</scope>
    <source>
        <strain evidence="8 9">2631</strain>
    </source>
</reference>
<feature type="compositionally biased region" description="Low complexity" evidence="6">
    <location>
        <begin position="74"/>
        <end position="86"/>
    </location>
</feature>
<sequence length="306" mass="33643">MCSFWWNRRRVERRHPSPLTPQPPPAPLHIAVTVHTEITSEPVLPDILEESEGPESSDSHPEVEVEVAVTVTGSSPQAADAAAASDSDSHGSLTPPRRRRHSYPASSQPPPPFTTSSRFSLMSLPRGNYDPRRVCLNPFPEFTLGKHRRTVGVYLAGALFALANWTFLDAAILSAHAKAPFGAPPDADAPVHISFVDWIPGFCSLLGYFVINLIDKDRIRGDEGFGDSRAVWRARLFLFIGFALMAGGLAGSVTVLVLKYILKGYPEQFTYYGYANVSQSVALMLSVIVLWIAQNTSSEYEYNLTL</sequence>